<dbReference type="Gene3D" id="3.40.50.300">
    <property type="entry name" value="P-loop containing nucleotide triphosphate hydrolases"/>
    <property type="match status" value="1"/>
</dbReference>
<dbReference type="SUPFAM" id="SSF48452">
    <property type="entry name" value="TPR-like"/>
    <property type="match status" value="1"/>
</dbReference>
<dbReference type="InterPro" id="IPR036388">
    <property type="entry name" value="WH-like_DNA-bd_sf"/>
</dbReference>
<dbReference type="InterPro" id="IPR011990">
    <property type="entry name" value="TPR-like_helical_dom_sf"/>
</dbReference>
<name>A0ABV3HSN7_9ACTN</name>
<dbReference type="Proteomes" id="UP001552521">
    <property type="component" value="Unassembled WGS sequence"/>
</dbReference>
<dbReference type="PRINTS" id="PR00364">
    <property type="entry name" value="DISEASERSIST"/>
</dbReference>
<dbReference type="InterPro" id="IPR016032">
    <property type="entry name" value="Sig_transdc_resp-reg_C-effctor"/>
</dbReference>
<dbReference type="SMART" id="SM00421">
    <property type="entry name" value="HTH_LUXR"/>
    <property type="match status" value="1"/>
</dbReference>
<proteinExistence type="predicted"/>
<dbReference type="Pfam" id="PF00196">
    <property type="entry name" value="GerE"/>
    <property type="match status" value="1"/>
</dbReference>
<feature type="domain" description="HTH luxR-type" evidence="1">
    <location>
        <begin position="698"/>
        <end position="761"/>
    </location>
</feature>
<protein>
    <submittedName>
        <fullName evidence="2">LuxR C-terminal-related transcriptional regulator</fullName>
    </submittedName>
</protein>
<reference evidence="2 3" key="1">
    <citation type="submission" date="2024-06" db="EMBL/GenBank/DDBJ databases">
        <title>The Natural Products Discovery Center: Release of the First 8490 Sequenced Strains for Exploring Actinobacteria Biosynthetic Diversity.</title>
        <authorList>
            <person name="Kalkreuter E."/>
            <person name="Kautsar S.A."/>
            <person name="Yang D."/>
            <person name="Bader C.D."/>
            <person name="Teijaro C.N."/>
            <person name="Fluegel L."/>
            <person name="Davis C.M."/>
            <person name="Simpson J.R."/>
            <person name="Lauterbach L."/>
            <person name="Steele A.D."/>
            <person name="Gui C."/>
            <person name="Meng S."/>
            <person name="Li G."/>
            <person name="Viehrig K."/>
            <person name="Ye F."/>
            <person name="Su P."/>
            <person name="Kiefer A.F."/>
            <person name="Nichols A."/>
            <person name="Cepeda A.J."/>
            <person name="Yan W."/>
            <person name="Fan B."/>
            <person name="Jiang Y."/>
            <person name="Adhikari A."/>
            <person name="Zheng C.-J."/>
            <person name="Schuster L."/>
            <person name="Cowan T.M."/>
            <person name="Smanski M.J."/>
            <person name="Chevrette M.G."/>
            <person name="De Carvalho L.P.S."/>
            <person name="Shen B."/>
        </authorList>
    </citation>
    <scope>NUCLEOTIDE SEQUENCE [LARGE SCALE GENOMIC DNA]</scope>
    <source>
        <strain evidence="2 3">NPDC049344</strain>
    </source>
</reference>
<accession>A0ABV3HSN7</accession>
<dbReference type="InterPro" id="IPR058852">
    <property type="entry name" value="HTH_77"/>
</dbReference>
<dbReference type="PANTHER" id="PTHR47691">
    <property type="entry name" value="REGULATOR-RELATED"/>
    <property type="match status" value="1"/>
</dbReference>
<dbReference type="PROSITE" id="PS50043">
    <property type="entry name" value="HTH_LUXR_2"/>
    <property type="match status" value="1"/>
</dbReference>
<dbReference type="EMBL" id="JBFAQK010000013">
    <property type="protein sequence ID" value="MEV4681608.1"/>
    <property type="molecule type" value="Genomic_DNA"/>
</dbReference>
<dbReference type="InterPro" id="IPR027417">
    <property type="entry name" value="P-loop_NTPase"/>
</dbReference>
<dbReference type="Gene3D" id="1.25.40.10">
    <property type="entry name" value="Tetratricopeptide repeat domain"/>
    <property type="match status" value="1"/>
</dbReference>
<comment type="caution">
    <text evidence="2">The sequence shown here is derived from an EMBL/GenBank/DDBJ whole genome shotgun (WGS) entry which is preliminary data.</text>
</comment>
<dbReference type="Gene3D" id="1.10.10.10">
    <property type="entry name" value="Winged helix-like DNA-binding domain superfamily/Winged helix DNA-binding domain"/>
    <property type="match status" value="1"/>
</dbReference>
<evidence type="ECO:0000259" key="1">
    <source>
        <dbReference type="PROSITE" id="PS50043"/>
    </source>
</evidence>
<dbReference type="SUPFAM" id="SSF52540">
    <property type="entry name" value="P-loop containing nucleoside triphosphate hydrolases"/>
    <property type="match status" value="1"/>
</dbReference>
<dbReference type="PANTHER" id="PTHR47691:SF3">
    <property type="entry name" value="HTH-TYPE TRANSCRIPTIONAL REGULATOR RV0890C-RELATED"/>
    <property type="match status" value="1"/>
</dbReference>
<dbReference type="SUPFAM" id="SSF46894">
    <property type="entry name" value="C-terminal effector domain of the bipartite response regulators"/>
    <property type="match status" value="1"/>
</dbReference>
<dbReference type="Pfam" id="PF25872">
    <property type="entry name" value="HTH_77"/>
    <property type="match status" value="1"/>
</dbReference>
<evidence type="ECO:0000313" key="2">
    <source>
        <dbReference type="EMBL" id="MEV4681608.1"/>
    </source>
</evidence>
<keyword evidence="3" id="KW-1185">Reference proteome</keyword>
<dbReference type="InterPro" id="IPR000792">
    <property type="entry name" value="Tscrpt_reg_LuxR_C"/>
</dbReference>
<gene>
    <name evidence="2" type="ORF">AB0K36_12620</name>
</gene>
<organism evidence="2 3">
    <name type="scientific">Streptomyces kurssanovii</name>
    <dbReference type="NCBI Taxonomy" id="67312"/>
    <lineage>
        <taxon>Bacteria</taxon>
        <taxon>Bacillati</taxon>
        <taxon>Actinomycetota</taxon>
        <taxon>Actinomycetes</taxon>
        <taxon>Kitasatosporales</taxon>
        <taxon>Streptomycetaceae</taxon>
        <taxon>Streptomyces</taxon>
    </lineage>
</organism>
<dbReference type="PRINTS" id="PR00038">
    <property type="entry name" value="HTHLUXR"/>
</dbReference>
<dbReference type="RefSeq" id="WP_364592233.1">
    <property type="nucleotide sequence ID" value="NZ_JBFAQK010000013.1"/>
</dbReference>
<evidence type="ECO:0000313" key="3">
    <source>
        <dbReference type="Proteomes" id="UP001552521"/>
    </source>
</evidence>
<dbReference type="CDD" id="cd06170">
    <property type="entry name" value="LuxR_C_like"/>
    <property type="match status" value="1"/>
</dbReference>
<sequence length="761" mass="82093">MGFGFGQLHGGQLPLERTSFVGRTGEIALVRRTIGQSRLVTLVGPAGVGKSRTALRAAGGMRERFPDGVWLVELSALNDPELIPAMLAAVLELPEQSGMESLAAVVAHLQGRRLLLVLDTCEHLVDACAMLSDTLLREAADVSVLATSRQPLDVPGEHTVPIAPLAADDALELFVQRSAAVVPGFTATDSNREQLRALVGRLDGIPLALELAAVRLRAVPLAELVTRLDHRFEVLTGGRRTALTRHQTLRTAIGWSYELCTPAERLLWARLSVFAGSFELAAAERVCGGGELPFDAVLETLVGLVDKSVVQRVGEQGERYRLLDSIREYAADLLTASGGTCRVAEEHLAHYHELGRRLWDELITDAQAGLHRKVRAEIADLRAALHYAYATKGRAAQGLSLAVKLAPYWRAAGMLSEGRYWIDKGLGLVTEECSERAWGLFMTGVFAVWTGDLMAASERFEQADELARRCGEERVALFAAPYRGAMRALCGEVEEGLAALEEGRRRIVASGDALGISIVHYEGALLRAVLGDADGALRLCEAGLRHLEGTGERQFYASTLVVQGLILWLAGRHEESAIPLRKALDAVSEIGDVLVAALCCLGLAWHAAQQERHSQAAWLLGYAESARRLNGDPVTMLPSLSEEQEAVQRTVRAALGSEEFERWHAVGAHMSGTEILRAVQAGTDVPPSAGRVPGARNAATAADVLTPREREVAALVAQGLSNREVAERLVISKRTADTHVEHILTKLGVTSRAQIPTVPDP</sequence>